<feature type="compositionally biased region" description="Polar residues" evidence="2">
    <location>
        <begin position="1"/>
        <end position="11"/>
    </location>
</feature>
<feature type="coiled-coil region" evidence="1">
    <location>
        <begin position="291"/>
        <end position="325"/>
    </location>
</feature>
<organism evidence="3 4">
    <name type="scientific">Helianthus annuus</name>
    <name type="common">Common sunflower</name>
    <dbReference type="NCBI Taxonomy" id="4232"/>
    <lineage>
        <taxon>Eukaryota</taxon>
        <taxon>Viridiplantae</taxon>
        <taxon>Streptophyta</taxon>
        <taxon>Embryophyta</taxon>
        <taxon>Tracheophyta</taxon>
        <taxon>Spermatophyta</taxon>
        <taxon>Magnoliopsida</taxon>
        <taxon>eudicotyledons</taxon>
        <taxon>Gunneridae</taxon>
        <taxon>Pentapetalae</taxon>
        <taxon>asterids</taxon>
        <taxon>campanulids</taxon>
        <taxon>Asterales</taxon>
        <taxon>Asteraceae</taxon>
        <taxon>Asteroideae</taxon>
        <taxon>Heliantheae alliance</taxon>
        <taxon>Heliantheae</taxon>
        <taxon>Helianthus</taxon>
    </lineage>
</organism>
<evidence type="ECO:0000256" key="1">
    <source>
        <dbReference type="SAM" id="Coils"/>
    </source>
</evidence>
<feature type="region of interest" description="Disordered" evidence="2">
    <location>
        <begin position="1"/>
        <end position="23"/>
    </location>
</feature>
<keyword evidence="4" id="KW-1185">Reference proteome</keyword>
<protein>
    <submittedName>
        <fullName evidence="3">Uncharacterized protein</fullName>
    </submittedName>
</protein>
<proteinExistence type="predicted"/>
<evidence type="ECO:0000256" key="2">
    <source>
        <dbReference type="SAM" id="MobiDB-lite"/>
    </source>
</evidence>
<dbReference type="AlphaFoldDB" id="A0A9K3IU41"/>
<keyword evidence="1" id="KW-0175">Coiled coil</keyword>
<gene>
    <name evidence="3" type="ORF">HanXRQr2_Chr06g0266781</name>
</gene>
<evidence type="ECO:0000313" key="4">
    <source>
        <dbReference type="Proteomes" id="UP000215914"/>
    </source>
</evidence>
<dbReference type="Gramene" id="mRNA:HanXRQr2_Chr06g0266781">
    <property type="protein sequence ID" value="mRNA:HanXRQr2_Chr06g0266781"/>
    <property type="gene ID" value="HanXRQr2_Chr06g0266781"/>
</dbReference>
<feature type="compositionally biased region" description="Polar residues" evidence="2">
    <location>
        <begin position="223"/>
        <end position="236"/>
    </location>
</feature>
<feature type="region of interest" description="Disordered" evidence="2">
    <location>
        <begin position="217"/>
        <end position="252"/>
    </location>
</feature>
<name>A0A9K3IU41_HELAN</name>
<evidence type="ECO:0000313" key="3">
    <source>
        <dbReference type="EMBL" id="KAF5803053.1"/>
    </source>
</evidence>
<comment type="caution">
    <text evidence="3">The sequence shown here is derived from an EMBL/GenBank/DDBJ whole genome shotgun (WGS) entry which is preliminary data.</text>
</comment>
<accession>A0A9K3IU41</accession>
<dbReference type="Proteomes" id="UP000215914">
    <property type="component" value="Unassembled WGS sequence"/>
</dbReference>
<reference evidence="3" key="2">
    <citation type="submission" date="2020-06" db="EMBL/GenBank/DDBJ databases">
        <title>Helianthus annuus Genome sequencing and assembly Release 2.</title>
        <authorList>
            <person name="Gouzy J."/>
            <person name="Langlade N."/>
            <person name="Munos S."/>
        </authorList>
    </citation>
    <scope>NUCLEOTIDE SEQUENCE</scope>
    <source>
        <tissue evidence="3">Leaves</tissue>
    </source>
</reference>
<sequence>MTKMVTMSSPNKGPDLDSPPKSQNLLKNPSSELCRFTDPEVDQFYTRFPPNTIFRAFDSSAKGDCVSSTWVCFPAALFQTGYSYPTQCFFTLTGLSYSQAMPMLWRLLYTFERLIRYEGLSFGLSELANLYNLVSHVSPRFLFKAKPQNPLPLLKTTKNDTNWRNQFFFIMRDTIPLGNTLPKKWVLKGAQKSSSKSVSKFDLGNIDSLISPRSLKKELARGPSTTEPKTVGTRSKTCSKRKKPSDNTDDSFQVERHFHEVITEGFVHLQVIHEKKLAEVEQKVSNLCAAATAKDKRISQLEKEINGLEKKIMVAEIESNKVELEAAEEAKVCVARTFLQARIKMAEEAMDPAFDRSS</sequence>
<reference evidence="3" key="1">
    <citation type="journal article" date="2017" name="Nature">
        <title>The sunflower genome provides insights into oil metabolism, flowering and Asterid evolution.</title>
        <authorList>
            <person name="Badouin H."/>
            <person name="Gouzy J."/>
            <person name="Grassa C.J."/>
            <person name="Murat F."/>
            <person name="Staton S.E."/>
            <person name="Cottret L."/>
            <person name="Lelandais-Briere C."/>
            <person name="Owens G.L."/>
            <person name="Carrere S."/>
            <person name="Mayjonade B."/>
            <person name="Legrand L."/>
            <person name="Gill N."/>
            <person name="Kane N.C."/>
            <person name="Bowers J.E."/>
            <person name="Hubner S."/>
            <person name="Bellec A."/>
            <person name="Berard A."/>
            <person name="Berges H."/>
            <person name="Blanchet N."/>
            <person name="Boniface M.C."/>
            <person name="Brunel D."/>
            <person name="Catrice O."/>
            <person name="Chaidir N."/>
            <person name="Claudel C."/>
            <person name="Donnadieu C."/>
            <person name="Faraut T."/>
            <person name="Fievet G."/>
            <person name="Helmstetter N."/>
            <person name="King M."/>
            <person name="Knapp S.J."/>
            <person name="Lai Z."/>
            <person name="Le Paslier M.C."/>
            <person name="Lippi Y."/>
            <person name="Lorenzon L."/>
            <person name="Mandel J.R."/>
            <person name="Marage G."/>
            <person name="Marchand G."/>
            <person name="Marquand E."/>
            <person name="Bret-Mestries E."/>
            <person name="Morien E."/>
            <person name="Nambeesan S."/>
            <person name="Nguyen T."/>
            <person name="Pegot-Espagnet P."/>
            <person name="Pouilly N."/>
            <person name="Raftis F."/>
            <person name="Sallet E."/>
            <person name="Schiex T."/>
            <person name="Thomas J."/>
            <person name="Vandecasteele C."/>
            <person name="Vares D."/>
            <person name="Vear F."/>
            <person name="Vautrin S."/>
            <person name="Crespi M."/>
            <person name="Mangin B."/>
            <person name="Burke J.M."/>
            <person name="Salse J."/>
            <person name="Munos S."/>
            <person name="Vincourt P."/>
            <person name="Rieseberg L.H."/>
            <person name="Langlade N.B."/>
        </authorList>
    </citation>
    <scope>NUCLEOTIDE SEQUENCE</scope>
    <source>
        <tissue evidence="3">Leaves</tissue>
    </source>
</reference>
<dbReference type="EMBL" id="MNCJ02000321">
    <property type="protein sequence ID" value="KAF5803053.1"/>
    <property type="molecule type" value="Genomic_DNA"/>
</dbReference>